<dbReference type="KEGG" id="bbo:BBOV_III011350"/>
<name>A7AQ53_BABBO</name>
<feature type="chain" id="PRO_5002706843" evidence="1">
    <location>
        <begin position="27"/>
        <end position="424"/>
    </location>
</feature>
<comment type="caution">
    <text evidence="2">The sequence shown here is derived from an EMBL/GenBank/DDBJ whole genome shotgun (WGS) entry which is preliminary data.</text>
</comment>
<feature type="signal peptide" evidence="1">
    <location>
        <begin position="1"/>
        <end position="26"/>
    </location>
</feature>
<protein>
    <submittedName>
        <fullName evidence="2">Uncharacterized protein</fullName>
    </submittedName>
</protein>
<evidence type="ECO:0000313" key="2">
    <source>
        <dbReference type="EMBL" id="EDO08687.1"/>
    </source>
</evidence>
<dbReference type="RefSeq" id="XP_001612255.1">
    <property type="nucleotide sequence ID" value="XM_001612205.1"/>
</dbReference>
<organism evidence="2 3">
    <name type="scientific">Babesia bovis</name>
    <dbReference type="NCBI Taxonomy" id="5865"/>
    <lineage>
        <taxon>Eukaryota</taxon>
        <taxon>Sar</taxon>
        <taxon>Alveolata</taxon>
        <taxon>Apicomplexa</taxon>
        <taxon>Aconoidasida</taxon>
        <taxon>Piroplasmida</taxon>
        <taxon>Babesiidae</taxon>
        <taxon>Babesia</taxon>
    </lineage>
</organism>
<gene>
    <name evidence="2" type="ORF">BBOV_III011350</name>
</gene>
<proteinExistence type="predicted"/>
<dbReference type="EMBL" id="AAXT01000001">
    <property type="protein sequence ID" value="EDO08687.1"/>
    <property type="molecule type" value="Genomic_DNA"/>
</dbReference>
<reference evidence="3" key="3">
    <citation type="journal article" date="2021" name="Int. J. Parasitol.">
        <title>Comparative analysis of gene expression between Babesia bovis blood stages and kinetes allowed by improved genome annotation.</title>
        <authorList>
            <person name="Ueti M.W."/>
            <person name="Johnson W.C."/>
            <person name="Kappmeyer L.S."/>
            <person name="Herndon D.R."/>
            <person name="Mousel M.R."/>
            <person name="Reif K.E."/>
            <person name="Taus N.S."/>
            <person name="Ifeonu O.O."/>
            <person name="Silva J.C."/>
            <person name="Suarez C.E."/>
            <person name="Brayton K.A."/>
        </authorList>
    </citation>
    <scope>NUCLEOTIDE SEQUENCE [LARGE SCALE GENOMIC DNA]</scope>
</reference>
<dbReference type="VEuPathDB" id="PiroplasmaDB:BBOV_III011350"/>
<accession>A7AQ53</accession>
<reference evidence="2 3" key="1">
    <citation type="journal article" date="2007" name="PLoS Pathog.">
        <title>Genome sequence of Babesia bovis and comparative analysis of apicomplexan hemoprotozoa.</title>
        <authorList>
            <person name="Brayton K.A."/>
            <person name="Lau A.O.T."/>
            <person name="Herndon D.R."/>
            <person name="Hannick L."/>
            <person name="Kappmeyer L.S."/>
            <person name="Berens S.J."/>
            <person name="Bidwell S.L."/>
            <person name="Brown W.C."/>
            <person name="Crabtree J."/>
            <person name="Fadrosh D."/>
            <person name="Feldblum T."/>
            <person name="Forberger H.A."/>
            <person name="Haas B.J."/>
            <person name="Howell J.M."/>
            <person name="Khouri H."/>
            <person name="Koo H."/>
            <person name="Mann D.J."/>
            <person name="Norimine J."/>
            <person name="Paulsen I.T."/>
            <person name="Radune D."/>
            <person name="Ren Q."/>
            <person name="Smith R.K. Jr."/>
            <person name="Suarez C.E."/>
            <person name="White O."/>
            <person name="Wortman J.R."/>
            <person name="Knowles D.P. Jr."/>
            <person name="McElwain T.F."/>
            <person name="Nene V.M."/>
        </authorList>
    </citation>
    <scope>NUCLEOTIDE SEQUENCE [LARGE SCALE GENOMIC DNA]</scope>
    <source>
        <strain evidence="2">T2Bo</strain>
    </source>
</reference>
<dbReference type="AlphaFoldDB" id="A7AQ53"/>
<dbReference type="GeneID" id="5480515"/>
<keyword evidence="3" id="KW-1185">Reference proteome</keyword>
<sequence length="424" mass="49209">MIPLLNIPLALTSVTFLLSSFQPANARVLDVSKTNFSEQINVYDGTFSDGGVYRLIYTRSPGTTDIHYGDAFITSVKVRGSMNTDIYVEVFKRRGTTLISITTASDSSCFVDNRENWEVSSSGITSRSRLEKQQFISGPVMIELNRNVANRHPVIETQNLMVEGNEEVWFYLGNRRRHDSAAMRSNIWLHETNFIISRVTNIDAYTQLVGGPKSALIANAIAFKQTNDESMITIRVPRTRGKQFVLHVPPTLDGYFKPEHIIWDKPKVRERSPAPLHERIFDIVIDVSNKLTPTYDMVILTDFVRGPWNYSQHTFLPIRFMDDMNVKVRNVERNITIFEIRPRDFITYVEVFHNRETAEEYVLIHTRSLFMPEGPDKIHCYIYVKEDSYKHGKYILMDLMEDFEKINMFKRIPTATPYDFPWDY</sequence>
<dbReference type="Proteomes" id="UP000002173">
    <property type="component" value="Unassembled WGS sequence"/>
</dbReference>
<keyword evidence="1" id="KW-0732">Signal</keyword>
<reference evidence="3" key="2">
    <citation type="journal article" date="2020" name="Data Brief">
        <title>Transcriptome dataset of Babesia bovis life stages within vertebrate and invertebrate hosts.</title>
        <authorList>
            <person name="Ueti M.W."/>
            <person name="Johnson W.C."/>
            <person name="Kappmeyer L.S."/>
            <person name="Herndon D.R."/>
            <person name="Mousel M.R."/>
            <person name="Reif K.E."/>
            <person name="Taus N.S."/>
            <person name="Ifeonu O.O."/>
            <person name="Silva J.C."/>
            <person name="Suarez C.E."/>
            <person name="Brayton K.A."/>
        </authorList>
    </citation>
    <scope>NUCLEOTIDE SEQUENCE [LARGE SCALE GENOMIC DNA]</scope>
</reference>
<evidence type="ECO:0000313" key="3">
    <source>
        <dbReference type="Proteomes" id="UP000002173"/>
    </source>
</evidence>
<dbReference type="InParanoid" id="A7AQ53"/>
<evidence type="ECO:0000256" key="1">
    <source>
        <dbReference type="SAM" id="SignalP"/>
    </source>
</evidence>